<dbReference type="Gene3D" id="1.10.1740.10">
    <property type="match status" value="1"/>
</dbReference>
<feature type="region of interest" description="Disordered" evidence="7">
    <location>
        <begin position="32"/>
        <end position="58"/>
    </location>
</feature>
<dbReference type="CDD" id="cd06171">
    <property type="entry name" value="Sigma70_r4"/>
    <property type="match status" value="1"/>
</dbReference>
<dbReference type="InterPro" id="IPR013249">
    <property type="entry name" value="RNA_pol_sigma70_r4_t2"/>
</dbReference>
<dbReference type="GO" id="GO:0003677">
    <property type="term" value="F:DNA binding"/>
    <property type="evidence" value="ECO:0007669"/>
    <property type="project" value="UniProtKB-KW"/>
</dbReference>
<evidence type="ECO:0000313" key="11">
    <source>
        <dbReference type="Proteomes" id="UP000237662"/>
    </source>
</evidence>
<keyword evidence="11" id="KW-1185">Reference proteome</keyword>
<keyword evidence="4 6" id="KW-0238">DNA-binding</keyword>
<sequence>MFSLERCEHLIHTFDHFMTVKSRDGNNGRGSIFFPEGATPNKRVRPSNKHTNVGAHPTLMNMPTAAEYRDTHRDIVLGCQRKDRHAQRQLYGHYARPMYNLCLRMLKHSHDAEDVLQVAFVHIFAKIDTFNFDASISAWIKRVVVNRCIDHLKKRRLLTTDLDLDRHDSAGEDDSPGYENGSYTVEKIKDCMLKLSEGYRVVLTLYLFEGYDHEEISQILGISCGTSKSQYSRARKRLAQLLTEN</sequence>
<dbReference type="Pfam" id="PF08281">
    <property type="entry name" value="Sigma70_r4_2"/>
    <property type="match status" value="1"/>
</dbReference>
<evidence type="ECO:0000259" key="8">
    <source>
        <dbReference type="Pfam" id="PF04542"/>
    </source>
</evidence>
<comment type="caution">
    <text evidence="10">The sequence shown here is derived from an EMBL/GenBank/DDBJ whole genome shotgun (WGS) entry which is preliminary data.</text>
</comment>
<dbReference type="InterPro" id="IPR000838">
    <property type="entry name" value="RNA_pol_sigma70_ECF_CS"/>
</dbReference>
<feature type="domain" description="RNA polymerase sigma factor 70 region 4 type 2" evidence="9">
    <location>
        <begin position="187"/>
        <end position="238"/>
    </location>
</feature>
<dbReference type="PROSITE" id="PS01063">
    <property type="entry name" value="SIGMA70_ECF"/>
    <property type="match status" value="1"/>
</dbReference>
<dbReference type="InterPro" id="IPR013324">
    <property type="entry name" value="RNA_pol_sigma_r3/r4-like"/>
</dbReference>
<dbReference type="GO" id="GO:0006352">
    <property type="term" value="P:DNA-templated transcription initiation"/>
    <property type="evidence" value="ECO:0007669"/>
    <property type="project" value="InterPro"/>
</dbReference>
<evidence type="ECO:0000256" key="5">
    <source>
        <dbReference type="ARBA" id="ARBA00023163"/>
    </source>
</evidence>
<dbReference type="EMBL" id="PTJC01000006">
    <property type="protein sequence ID" value="PPK85104.1"/>
    <property type="molecule type" value="Genomic_DNA"/>
</dbReference>
<name>A0A2S6I1R0_9BACT</name>
<keyword evidence="2 6" id="KW-0805">Transcription regulation</keyword>
<evidence type="ECO:0000256" key="4">
    <source>
        <dbReference type="ARBA" id="ARBA00023125"/>
    </source>
</evidence>
<dbReference type="InterPro" id="IPR036388">
    <property type="entry name" value="WH-like_DNA-bd_sf"/>
</dbReference>
<evidence type="ECO:0000259" key="9">
    <source>
        <dbReference type="Pfam" id="PF08281"/>
    </source>
</evidence>
<evidence type="ECO:0000256" key="1">
    <source>
        <dbReference type="ARBA" id="ARBA00010641"/>
    </source>
</evidence>
<dbReference type="SUPFAM" id="SSF88659">
    <property type="entry name" value="Sigma3 and sigma4 domains of RNA polymerase sigma factors"/>
    <property type="match status" value="1"/>
</dbReference>
<dbReference type="Proteomes" id="UP000237662">
    <property type="component" value="Unassembled WGS sequence"/>
</dbReference>
<dbReference type="InterPro" id="IPR014284">
    <property type="entry name" value="RNA_pol_sigma-70_dom"/>
</dbReference>
<evidence type="ECO:0000256" key="7">
    <source>
        <dbReference type="SAM" id="MobiDB-lite"/>
    </source>
</evidence>
<feature type="domain" description="RNA polymerase sigma-70 region 2" evidence="8">
    <location>
        <begin position="90"/>
        <end position="156"/>
    </location>
</feature>
<evidence type="ECO:0000313" key="10">
    <source>
        <dbReference type="EMBL" id="PPK85104.1"/>
    </source>
</evidence>
<keyword evidence="5 6" id="KW-0804">Transcription</keyword>
<dbReference type="Gene3D" id="1.10.10.10">
    <property type="entry name" value="Winged helix-like DNA-binding domain superfamily/Winged helix DNA-binding domain"/>
    <property type="match status" value="1"/>
</dbReference>
<evidence type="ECO:0000256" key="3">
    <source>
        <dbReference type="ARBA" id="ARBA00023082"/>
    </source>
</evidence>
<dbReference type="PANTHER" id="PTHR43133:SF51">
    <property type="entry name" value="RNA POLYMERASE SIGMA FACTOR"/>
    <property type="match status" value="1"/>
</dbReference>
<dbReference type="NCBIfam" id="TIGR02937">
    <property type="entry name" value="sigma70-ECF"/>
    <property type="match status" value="1"/>
</dbReference>
<evidence type="ECO:0000256" key="2">
    <source>
        <dbReference type="ARBA" id="ARBA00023015"/>
    </source>
</evidence>
<dbReference type="InterPro" id="IPR039425">
    <property type="entry name" value="RNA_pol_sigma-70-like"/>
</dbReference>
<keyword evidence="3 6" id="KW-0731">Sigma factor</keyword>
<gene>
    <name evidence="10" type="ORF">CLV84_1995</name>
</gene>
<comment type="similarity">
    <text evidence="1 6">Belongs to the sigma-70 factor family. ECF subfamily.</text>
</comment>
<dbReference type="AlphaFoldDB" id="A0A2S6I1R0"/>
<dbReference type="PANTHER" id="PTHR43133">
    <property type="entry name" value="RNA POLYMERASE ECF-TYPE SIGMA FACTO"/>
    <property type="match status" value="1"/>
</dbReference>
<dbReference type="InterPro" id="IPR007627">
    <property type="entry name" value="RNA_pol_sigma70_r2"/>
</dbReference>
<organism evidence="10 11">
    <name type="scientific">Neolewinella xylanilytica</name>
    <dbReference type="NCBI Taxonomy" id="1514080"/>
    <lineage>
        <taxon>Bacteria</taxon>
        <taxon>Pseudomonadati</taxon>
        <taxon>Bacteroidota</taxon>
        <taxon>Saprospiria</taxon>
        <taxon>Saprospirales</taxon>
        <taxon>Lewinellaceae</taxon>
        <taxon>Neolewinella</taxon>
    </lineage>
</organism>
<dbReference type="InterPro" id="IPR013325">
    <property type="entry name" value="RNA_pol_sigma_r2"/>
</dbReference>
<reference evidence="10 11" key="1">
    <citation type="submission" date="2018-02" db="EMBL/GenBank/DDBJ databases">
        <title>Genomic Encyclopedia of Archaeal and Bacterial Type Strains, Phase II (KMG-II): from individual species to whole genera.</title>
        <authorList>
            <person name="Goeker M."/>
        </authorList>
    </citation>
    <scope>NUCLEOTIDE SEQUENCE [LARGE SCALE GENOMIC DNA]</scope>
    <source>
        <strain evidence="10 11">DSM 29526</strain>
    </source>
</reference>
<dbReference type="GO" id="GO:0016987">
    <property type="term" value="F:sigma factor activity"/>
    <property type="evidence" value="ECO:0007669"/>
    <property type="project" value="UniProtKB-KW"/>
</dbReference>
<proteinExistence type="inferred from homology"/>
<evidence type="ECO:0000256" key="6">
    <source>
        <dbReference type="RuleBase" id="RU000716"/>
    </source>
</evidence>
<dbReference type="SUPFAM" id="SSF88946">
    <property type="entry name" value="Sigma2 domain of RNA polymerase sigma factors"/>
    <property type="match status" value="1"/>
</dbReference>
<accession>A0A2S6I1R0</accession>
<protein>
    <recommendedName>
        <fullName evidence="6">RNA polymerase sigma factor</fullName>
    </recommendedName>
</protein>
<dbReference type="Pfam" id="PF04542">
    <property type="entry name" value="Sigma70_r2"/>
    <property type="match status" value="1"/>
</dbReference>